<dbReference type="Pfam" id="PF14028">
    <property type="entry name" value="Lant_dehydr_C"/>
    <property type="match status" value="1"/>
</dbReference>
<dbReference type="EMBL" id="FTPU01000006">
    <property type="protein sequence ID" value="SIT96137.1"/>
    <property type="molecule type" value="Genomic_DNA"/>
</dbReference>
<gene>
    <name evidence="3" type="ORF">SAMN05660493_00809</name>
</gene>
<keyword evidence="4" id="KW-1185">Reference proteome</keyword>
<reference evidence="4" key="1">
    <citation type="submission" date="2016-10" db="EMBL/GenBank/DDBJ databases">
        <authorList>
            <person name="Varghese N."/>
            <person name="Submissions S."/>
        </authorList>
    </citation>
    <scope>NUCLEOTIDE SEQUENCE [LARGE SCALE GENOMIC DNA]</scope>
    <source>
        <strain evidence="4">DSM 19482</strain>
    </source>
</reference>
<dbReference type="InterPro" id="IPR023809">
    <property type="entry name" value="Thiopep_bacteriocin_synth_dom"/>
</dbReference>
<dbReference type="AlphaFoldDB" id="A0A1U7PTU8"/>
<proteinExistence type="predicted"/>
<feature type="domain" description="Thiopeptide-type bacteriocin biosynthesis" evidence="2">
    <location>
        <begin position="743"/>
        <end position="999"/>
    </location>
</feature>
<dbReference type="Pfam" id="PF04738">
    <property type="entry name" value="Lant_dehydr_N"/>
    <property type="match status" value="1"/>
</dbReference>
<accession>A0A1U7PTU8</accession>
<dbReference type="RefSeq" id="WP_076782195.1">
    <property type="nucleotide sequence ID" value="NZ_FTPU01000006.1"/>
</dbReference>
<evidence type="ECO:0000313" key="4">
    <source>
        <dbReference type="Proteomes" id="UP000187261"/>
    </source>
</evidence>
<evidence type="ECO:0000259" key="1">
    <source>
        <dbReference type="Pfam" id="PF04738"/>
    </source>
</evidence>
<dbReference type="Proteomes" id="UP000187261">
    <property type="component" value="Unassembled WGS sequence"/>
</dbReference>
<evidence type="ECO:0000259" key="2">
    <source>
        <dbReference type="Pfam" id="PF14028"/>
    </source>
</evidence>
<dbReference type="OrthoDB" id="1273722at2"/>
<dbReference type="STRING" id="1121284.SAMN05660493_00809"/>
<protein>
    <submittedName>
        <fullName evidence="3">Thiopeptide-type bacteriocin biosynthesis domain-containing protein</fullName>
    </submittedName>
</protein>
<feature type="domain" description="Lantibiotic dehydratase N-terminal" evidence="1">
    <location>
        <begin position="42"/>
        <end position="673"/>
    </location>
</feature>
<organism evidence="3 4">
    <name type="scientific">Epilithonimonas bovis DSM 19482</name>
    <dbReference type="NCBI Taxonomy" id="1121284"/>
    <lineage>
        <taxon>Bacteria</taxon>
        <taxon>Pseudomonadati</taxon>
        <taxon>Bacteroidota</taxon>
        <taxon>Flavobacteriia</taxon>
        <taxon>Flavobacteriales</taxon>
        <taxon>Weeksellaceae</taxon>
        <taxon>Chryseobacterium group</taxon>
        <taxon>Epilithonimonas</taxon>
    </lineage>
</organism>
<dbReference type="InterPro" id="IPR006827">
    <property type="entry name" value="Lant_deHydtase_N"/>
</dbReference>
<sequence>MLQFFTSAVVRIPMYPYNEFNKINQENFLKEILENDFFLYQIAVSSPHFYNEINNKNKIKSHYAVLKYYSRACNRCTPFGVFAGNLIINTNSDNNHETAIIDEYYEIIRLDSALVYKLLHFFDNSIRNDCRYFSNTSAYEIVGQIRYIDYALNENGYRIYKLSAITANPILKEIIKQGRSARTIQEYIDIILKVYPTFSNEEIESYLVELIEANFLRSEIDYFSIGDRTTEEALADFFKHKSKQQEYIFIKNILSQISAISTIKDYRLKLSDYTNLINNLENNFKSKSYFHHDVYFKTKQAFSLNNKHKKLIQKGYDVIQLLKDNDISINTRLQTFIQAFYEKYENNPVLLTEALDVEIGIGYGDLLKNSNIGRNPLIEGLYIYNINRDSSTLKWNNRDNFFINKIKSTDDKIVVLSQDDLIFFEKDENKKEILNTPTTTLKCSIYKNDNNKDVIHMISVNGSASKIIGRFTNNEDIKVLAKEITEYEQVFFKNHTLAEIIHIPENKIGNIVQRNIKREAEIPYLSNPTNSNSIFVDNLYLQYINGTLNIFDKITKKNIIPVFSNAFNSQYPSNLPIIDFLLDLQDQYNVKNNAYLNVEKYLKFYNHIPRFQYLDSIILSLEMWRLTLDDFINCNSDIDEYIKLLKLPHFFYIVEGDNTLLIDSDNNEMREILLSELKKKKELIITEFLDESFSSVFKNNDLSKSFSNEIIVPVKLNSSESGSHINNFKLTKIKQEFFPNSEWIYYKIIVAQNFSNELIIKLINSCEKLKSENIIDTFFYIKYFSPDFHIRLRIRSKNTLQQQVYNNIDKILKKYISKKIISKVQIDTYCRELARYGYEKIILFEDIFQVDSILCKEILKKTISDESSLWKYTISSILGYCKLLGIVDEQLLDFSTKMYKNLSNEFYHNSNTNKEYNLRYKNIEKDVIEIIKDEKNKYKSFLKKNMAFIKNDTFLYLKKLSNEEKFYFLDSIIHMHIIRTVNSQNRFYEMLMYFFLKKSLTTCIIVNKKLVL</sequence>
<dbReference type="NCBIfam" id="TIGR03891">
    <property type="entry name" value="thiopep_ocin"/>
    <property type="match status" value="1"/>
</dbReference>
<name>A0A1U7PTU8_9FLAO</name>
<evidence type="ECO:0000313" key="3">
    <source>
        <dbReference type="EMBL" id="SIT96137.1"/>
    </source>
</evidence>